<proteinExistence type="inferred from homology"/>
<accession>A0A7I5E7I9</accession>
<dbReference type="OMA" id="ISQCVYY"/>
<reference evidence="9" key="1">
    <citation type="submission" date="2020-12" db="UniProtKB">
        <authorList>
            <consortium name="WormBaseParasite"/>
        </authorList>
    </citation>
    <scope>IDENTIFICATION</scope>
    <source>
        <strain evidence="9">MHco3</strain>
    </source>
</reference>
<dbReference type="FunFam" id="1.20.1280.290:FF:000049">
    <property type="entry name" value="Lysosomal amino acid transporter 1"/>
    <property type="match status" value="1"/>
</dbReference>
<dbReference type="OrthoDB" id="8048523at2759"/>
<evidence type="ECO:0000256" key="1">
    <source>
        <dbReference type="ARBA" id="ARBA00004141"/>
    </source>
</evidence>
<comment type="similarity">
    <text evidence="5">Belongs to the laat-1 family.</text>
</comment>
<feature type="transmembrane region" description="Helical" evidence="7">
    <location>
        <begin position="125"/>
        <end position="146"/>
    </location>
</feature>
<sequence>ASGPPYSAQPASGAPYPTQPPPIKRTPSEQTAPLPSPPIIIQVTSPVPGQIVMSGGGVTVHRFDTAQEYNCSNGIKWIERIFSDCVDTELKLLGFIIGIISLLLWLVPLFPQLLQNYKTKKCDGLSLVFLFFWLVGDTCNMLGAVLTNQTPIQKIIGVYYIFQDLVLWAQYGYYTKLYPNLRSQRSSTIVVPCLALTSVGSFCLLSRNDQTRTIRSAPGASLLHNSLLDHALKMWPIFESYTDMAGYIIGSIAALCYFGGRIPQIIKNYRRKSCEGLSLLMFYIIVAANLTYGVSVLLATTDWLFLVRHLPWLAGSLGCVLFDIVVISQYYYYFNQKNRESEDIEREGLLENSDHVDID</sequence>
<feature type="transmembrane region" description="Helical" evidence="7">
    <location>
        <begin position="152"/>
        <end position="174"/>
    </location>
</feature>
<evidence type="ECO:0000256" key="3">
    <source>
        <dbReference type="ARBA" id="ARBA00022989"/>
    </source>
</evidence>
<dbReference type="SMART" id="SM00679">
    <property type="entry name" value="CTNS"/>
    <property type="match status" value="2"/>
</dbReference>
<dbReference type="Gene3D" id="1.20.1280.290">
    <property type="match status" value="2"/>
</dbReference>
<evidence type="ECO:0000256" key="6">
    <source>
        <dbReference type="SAM" id="MobiDB-lite"/>
    </source>
</evidence>
<evidence type="ECO:0000313" key="8">
    <source>
        <dbReference type="Proteomes" id="UP000025227"/>
    </source>
</evidence>
<dbReference type="PANTHER" id="PTHR16201">
    <property type="entry name" value="SEVEN TRANSMEMBRANE PROTEIN 1-RELATED"/>
    <property type="match status" value="1"/>
</dbReference>
<keyword evidence="2 7" id="KW-0812">Transmembrane</keyword>
<keyword evidence="3 7" id="KW-1133">Transmembrane helix</keyword>
<dbReference type="Proteomes" id="UP000025227">
    <property type="component" value="Unplaced"/>
</dbReference>
<evidence type="ECO:0000313" key="9">
    <source>
        <dbReference type="WBParaSite" id="HCON_00049010-00001"/>
    </source>
</evidence>
<evidence type="ECO:0000256" key="4">
    <source>
        <dbReference type="ARBA" id="ARBA00023136"/>
    </source>
</evidence>
<dbReference type="GO" id="GO:0098852">
    <property type="term" value="C:lytic vacuole membrane"/>
    <property type="evidence" value="ECO:0007669"/>
    <property type="project" value="UniProtKB-ARBA"/>
</dbReference>
<feature type="transmembrane region" description="Helical" evidence="7">
    <location>
        <begin position="186"/>
        <end position="207"/>
    </location>
</feature>
<comment type="subcellular location">
    <subcellularLocation>
        <location evidence="1">Membrane</location>
        <topology evidence="1">Multi-pass membrane protein</topology>
    </subcellularLocation>
</comment>
<evidence type="ECO:0000256" key="5">
    <source>
        <dbReference type="ARBA" id="ARBA00038039"/>
    </source>
</evidence>
<dbReference type="GO" id="GO:0015174">
    <property type="term" value="F:basic amino acid transmembrane transporter activity"/>
    <property type="evidence" value="ECO:0007669"/>
    <property type="project" value="UniProtKB-ARBA"/>
</dbReference>
<dbReference type="PANTHER" id="PTHR16201:SF34">
    <property type="entry name" value="LYSOSOMAL AMINO ACID TRANSPORTER 1"/>
    <property type="match status" value="1"/>
</dbReference>
<protein>
    <submittedName>
        <fullName evidence="9">PQ loop repeat protein</fullName>
    </submittedName>
</protein>
<keyword evidence="8" id="KW-1185">Reference proteome</keyword>
<feature type="transmembrane region" description="Helical" evidence="7">
    <location>
        <begin position="280"/>
        <end position="300"/>
    </location>
</feature>
<dbReference type="InterPro" id="IPR051415">
    <property type="entry name" value="LAAT-1"/>
</dbReference>
<dbReference type="FunFam" id="1.20.1280.290:FF:000009">
    <property type="entry name" value="PQ loop repeat family protein"/>
    <property type="match status" value="1"/>
</dbReference>
<evidence type="ECO:0000256" key="2">
    <source>
        <dbReference type="ARBA" id="ARBA00022692"/>
    </source>
</evidence>
<feature type="transmembrane region" description="Helical" evidence="7">
    <location>
        <begin position="312"/>
        <end position="333"/>
    </location>
</feature>
<dbReference type="WBParaSite" id="HCON_00049010-00001">
    <property type="protein sequence ID" value="HCON_00049010-00001"/>
    <property type="gene ID" value="HCON_00049010"/>
</dbReference>
<keyword evidence="4 7" id="KW-0472">Membrane</keyword>
<evidence type="ECO:0000256" key="7">
    <source>
        <dbReference type="SAM" id="Phobius"/>
    </source>
</evidence>
<feature type="region of interest" description="Disordered" evidence="6">
    <location>
        <begin position="1"/>
        <end position="31"/>
    </location>
</feature>
<dbReference type="AlphaFoldDB" id="A0A7I5E7I9"/>
<dbReference type="InterPro" id="IPR006603">
    <property type="entry name" value="PQ-loop_rpt"/>
</dbReference>
<name>A0A7I5E7I9_HAECO</name>
<feature type="transmembrane region" description="Helical" evidence="7">
    <location>
        <begin position="92"/>
        <end position="113"/>
    </location>
</feature>
<dbReference type="Pfam" id="PF04193">
    <property type="entry name" value="PQ-loop"/>
    <property type="match status" value="2"/>
</dbReference>
<organism evidence="8 9">
    <name type="scientific">Haemonchus contortus</name>
    <name type="common">Barber pole worm</name>
    <dbReference type="NCBI Taxonomy" id="6289"/>
    <lineage>
        <taxon>Eukaryota</taxon>
        <taxon>Metazoa</taxon>
        <taxon>Ecdysozoa</taxon>
        <taxon>Nematoda</taxon>
        <taxon>Chromadorea</taxon>
        <taxon>Rhabditida</taxon>
        <taxon>Rhabditina</taxon>
        <taxon>Rhabditomorpha</taxon>
        <taxon>Strongyloidea</taxon>
        <taxon>Trichostrongylidae</taxon>
        <taxon>Haemonchus</taxon>
    </lineage>
</organism>